<evidence type="ECO:0000313" key="1">
    <source>
        <dbReference type="EMBL" id="KIM67404.1"/>
    </source>
</evidence>
<keyword evidence="2" id="KW-1185">Reference proteome</keyword>
<reference evidence="1 2" key="1">
    <citation type="submission" date="2014-04" db="EMBL/GenBank/DDBJ databases">
        <authorList>
            <consortium name="DOE Joint Genome Institute"/>
            <person name="Kuo A."/>
            <person name="Kohler A."/>
            <person name="Nagy L.G."/>
            <person name="Floudas D."/>
            <person name="Copeland A."/>
            <person name="Barry K.W."/>
            <person name="Cichocki N."/>
            <person name="Veneault-Fourrey C."/>
            <person name="LaButti K."/>
            <person name="Lindquist E.A."/>
            <person name="Lipzen A."/>
            <person name="Lundell T."/>
            <person name="Morin E."/>
            <person name="Murat C."/>
            <person name="Sun H."/>
            <person name="Tunlid A."/>
            <person name="Henrissat B."/>
            <person name="Grigoriev I.V."/>
            <person name="Hibbett D.S."/>
            <person name="Martin F."/>
            <person name="Nordberg H.P."/>
            <person name="Cantor M.N."/>
            <person name="Hua S.X."/>
        </authorList>
    </citation>
    <scope>NUCLEOTIDE SEQUENCE [LARGE SCALE GENOMIC DNA]</scope>
    <source>
        <strain evidence="1 2">Foug A</strain>
    </source>
</reference>
<dbReference type="InterPro" id="IPR036047">
    <property type="entry name" value="F-box-like_dom_sf"/>
</dbReference>
<dbReference type="SUPFAM" id="SSF81383">
    <property type="entry name" value="F-box domain"/>
    <property type="match status" value="1"/>
</dbReference>
<organism evidence="1 2">
    <name type="scientific">Scleroderma citrinum Foug A</name>
    <dbReference type="NCBI Taxonomy" id="1036808"/>
    <lineage>
        <taxon>Eukaryota</taxon>
        <taxon>Fungi</taxon>
        <taxon>Dikarya</taxon>
        <taxon>Basidiomycota</taxon>
        <taxon>Agaricomycotina</taxon>
        <taxon>Agaricomycetes</taxon>
        <taxon>Agaricomycetidae</taxon>
        <taxon>Boletales</taxon>
        <taxon>Sclerodermatineae</taxon>
        <taxon>Sclerodermataceae</taxon>
        <taxon>Scleroderma</taxon>
    </lineage>
</organism>
<dbReference type="OrthoDB" id="2686157at2759"/>
<dbReference type="AlphaFoldDB" id="A0A0C3EGG9"/>
<evidence type="ECO:0008006" key="3">
    <source>
        <dbReference type="Google" id="ProtNLM"/>
    </source>
</evidence>
<sequence length="414" mass="45911">MVIPKKGCLLMGLPPEILSLIVNFLSATRCLWALLQVCKLFQELASPSYFCLIGLEVSQADGWVKINDANCSGLLLWRHLSSFISPKFFWFSGSHSTMDRSFQIMCQFFASLMELQVIPHVNLCFIQGPAKVTPTLLLLLESVVASGCQQLACHVTSRAPIGFSASGNLSTLDITLLLMFKPASIPFMLYLLQNSPLTHLCITQITLNTMQWSSLLRQISLPHLVFLELDMDCPASELASFLASFSRYGSPLVHLGSPQRTSPSVSLPHLTELIGSPASLLPLLHQISVSSYFRRLTVRLDELSSDHSFFSSVLSSTGYFTSLPMLNILLSPWVDSEQEDNRLATCLAYPEFDTWTSTTEVLNLRSYSHTSALVCCYAVNPSVLIVHADTVQLLATCIFSPLLSTNSHRYYPVQ</sequence>
<dbReference type="HOGENOM" id="CLU_052211_0_0_1"/>
<evidence type="ECO:0000313" key="2">
    <source>
        <dbReference type="Proteomes" id="UP000053989"/>
    </source>
</evidence>
<accession>A0A0C3EGG9</accession>
<reference evidence="2" key="2">
    <citation type="submission" date="2015-01" db="EMBL/GenBank/DDBJ databases">
        <title>Evolutionary Origins and Diversification of the Mycorrhizal Mutualists.</title>
        <authorList>
            <consortium name="DOE Joint Genome Institute"/>
            <consortium name="Mycorrhizal Genomics Consortium"/>
            <person name="Kohler A."/>
            <person name="Kuo A."/>
            <person name="Nagy L.G."/>
            <person name="Floudas D."/>
            <person name="Copeland A."/>
            <person name="Barry K.W."/>
            <person name="Cichocki N."/>
            <person name="Veneault-Fourrey C."/>
            <person name="LaButti K."/>
            <person name="Lindquist E.A."/>
            <person name="Lipzen A."/>
            <person name="Lundell T."/>
            <person name="Morin E."/>
            <person name="Murat C."/>
            <person name="Riley R."/>
            <person name="Ohm R."/>
            <person name="Sun H."/>
            <person name="Tunlid A."/>
            <person name="Henrissat B."/>
            <person name="Grigoriev I.V."/>
            <person name="Hibbett D.S."/>
            <person name="Martin F."/>
        </authorList>
    </citation>
    <scope>NUCLEOTIDE SEQUENCE [LARGE SCALE GENOMIC DNA]</scope>
    <source>
        <strain evidence="2">Foug A</strain>
    </source>
</reference>
<name>A0A0C3EGG9_9AGAM</name>
<dbReference type="Proteomes" id="UP000053989">
    <property type="component" value="Unassembled WGS sequence"/>
</dbReference>
<protein>
    <recommendedName>
        <fullName evidence="3">F-box domain-containing protein</fullName>
    </recommendedName>
</protein>
<dbReference type="InParanoid" id="A0A0C3EGG9"/>
<dbReference type="EMBL" id="KN822013">
    <property type="protein sequence ID" value="KIM67404.1"/>
    <property type="molecule type" value="Genomic_DNA"/>
</dbReference>
<gene>
    <name evidence="1" type="ORF">SCLCIDRAFT_108159</name>
</gene>
<proteinExistence type="predicted"/>